<dbReference type="SUPFAM" id="SSF52047">
    <property type="entry name" value="RNI-like"/>
    <property type="match status" value="2"/>
</dbReference>
<reference evidence="1 2" key="1">
    <citation type="submission" date="2015-04" db="EMBL/GenBank/DDBJ databases">
        <authorList>
            <person name="Syromyatnikov M.Y."/>
            <person name="Popov V.N."/>
        </authorList>
    </citation>
    <scope>NUCLEOTIDE SEQUENCE [LARGE SCALE GENOMIC DNA]</scope>
</reference>
<evidence type="ECO:0000313" key="1">
    <source>
        <dbReference type="EMBL" id="CRK87438.1"/>
    </source>
</evidence>
<dbReference type="Gene3D" id="3.80.10.10">
    <property type="entry name" value="Ribonuclease Inhibitor"/>
    <property type="match status" value="2"/>
</dbReference>
<accession>A0A1J1HLU7</accession>
<dbReference type="AlphaFoldDB" id="A0A1J1HLU7"/>
<sequence length="530" mass="62305">MEQINILDFDTPILEMILSNVHKRKSAAETCRTFYEVVCRIEKFKHRLVINKININQSMESMKNSSRYFNELCLHDLPLSHHMNEVMSVLSELGGTITRAEVTRVRGMECQLMELLNLLPNLEELHLNYFFKDKESENFKTVLHLKKLKTFKLSSWHEIRNIMDQLLSGVLEDVTIEISRQEHQDLSKFYENQINVKKLEISSSSHLRWINHMTLDEFTFNEVFGEDLLNNEEIIDFLRTQTRLVKLDLRCEINDPKVKFICTSLASLQSLNIKLYEITPEILENLNNLKYLNDLSFGVFEMDVNVFTMGRFLNITKLGIRQQQSTIIDVENLLAMEKAFPSLQEISLEGLVPVNIFIILNIFERLTVIAIKFSHEHNEDFFDHSHIKSTYSNINKLRLNLEGRNIINETNIENFLSFIYSMPKLESLELADIEVNETTARMLENLPLLKSFKISKMTLPLNFEFDNRFSCILRTLSEIKTLHLHFWATDIEFDRFHDDMQRTINDQLEKLKIKIDRCTYSGSVNFKILN</sequence>
<dbReference type="Proteomes" id="UP000183832">
    <property type="component" value="Unassembled WGS sequence"/>
</dbReference>
<gene>
    <name evidence="1" type="ORF">CLUMA_CG001239</name>
</gene>
<proteinExistence type="predicted"/>
<dbReference type="InterPro" id="IPR032675">
    <property type="entry name" value="LRR_dom_sf"/>
</dbReference>
<keyword evidence="2" id="KW-1185">Reference proteome</keyword>
<evidence type="ECO:0000313" key="2">
    <source>
        <dbReference type="Proteomes" id="UP000183832"/>
    </source>
</evidence>
<protein>
    <submittedName>
        <fullName evidence="1">CLUMA_CG001239, isoform A</fullName>
    </submittedName>
</protein>
<name>A0A1J1HLU7_9DIPT</name>
<organism evidence="1 2">
    <name type="scientific">Clunio marinus</name>
    <dbReference type="NCBI Taxonomy" id="568069"/>
    <lineage>
        <taxon>Eukaryota</taxon>
        <taxon>Metazoa</taxon>
        <taxon>Ecdysozoa</taxon>
        <taxon>Arthropoda</taxon>
        <taxon>Hexapoda</taxon>
        <taxon>Insecta</taxon>
        <taxon>Pterygota</taxon>
        <taxon>Neoptera</taxon>
        <taxon>Endopterygota</taxon>
        <taxon>Diptera</taxon>
        <taxon>Nematocera</taxon>
        <taxon>Chironomoidea</taxon>
        <taxon>Chironomidae</taxon>
        <taxon>Clunio</taxon>
    </lineage>
</organism>
<dbReference type="EMBL" id="CVRI01000004">
    <property type="protein sequence ID" value="CRK87438.1"/>
    <property type="molecule type" value="Genomic_DNA"/>
</dbReference>